<comment type="caution">
    <text evidence="2">The sequence shown here is derived from an EMBL/GenBank/DDBJ whole genome shotgun (WGS) entry which is preliminary data.</text>
</comment>
<sequence>MSSLTNTKTGFSVKDILDLPDTNDEEGSIAEGADEDAEGTEPPKKSGGLGQSTIDAVQGLPLKNPSMTIAIILTHGGWLLPRVYSIPYTGLHPATPSRTPRPNPPNLLPMNPQTTIRRPPAAQTLGRRGRDGCCSPRLRLMNWRGGLGSRGTFQHQRESTWPA</sequence>
<organism evidence="2 3">
    <name type="scientific">Staurois parvus</name>
    <dbReference type="NCBI Taxonomy" id="386267"/>
    <lineage>
        <taxon>Eukaryota</taxon>
        <taxon>Metazoa</taxon>
        <taxon>Chordata</taxon>
        <taxon>Craniata</taxon>
        <taxon>Vertebrata</taxon>
        <taxon>Euteleostomi</taxon>
        <taxon>Amphibia</taxon>
        <taxon>Batrachia</taxon>
        <taxon>Anura</taxon>
        <taxon>Neobatrachia</taxon>
        <taxon>Ranoidea</taxon>
        <taxon>Ranidae</taxon>
        <taxon>Staurois</taxon>
    </lineage>
</organism>
<protein>
    <submittedName>
        <fullName evidence="2">Uncharacterized protein</fullName>
    </submittedName>
</protein>
<keyword evidence="3" id="KW-1185">Reference proteome</keyword>
<evidence type="ECO:0000313" key="2">
    <source>
        <dbReference type="EMBL" id="CAI9578355.1"/>
    </source>
</evidence>
<evidence type="ECO:0000256" key="1">
    <source>
        <dbReference type="SAM" id="MobiDB-lite"/>
    </source>
</evidence>
<accession>A0ABN9E2N6</accession>
<feature type="region of interest" description="Disordered" evidence="1">
    <location>
        <begin position="1"/>
        <end position="52"/>
    </location>
</feature>
<reference evidence="2" key="1">
    <citation type="submission" date="2023-05" db="EMBL/GenBank/DDBJ databases">
        <authorList>
            <person name="Stuckert A."/>
        </authorList>
    </citation>
    <scope>NUCLEOTIDE SEQUENCE</scope>
</reference>
<feature type="compositionally biased region" description="Acidic residues" evidence="1">
    <location>
        <begin position="21"/>
        <end position="39"/>
    </location>
</feature>
<dbReference type="Proteomes" id="UP001162483">
    <property type="component" value="Unassembled WGS sequence"/>
</dbReference>
<evidence type="ECO:0000313" key="3">
    <source>
        <dbReference type="Proteomes" id="UP001162483"/>
    </source>
</evidence>
<name>A0ABN9E2N6_9NEOB</name>
<dbReference type="EMBL" id="CATNWA010014997">
    <property type="protein sequence ID" value="CAI9578355.1"/>
    <property type="molecule type" value="Genomic_DNA"/>
</dbReference>
<gene>
    <name evidence="2" type="ORF">SPARVUS_LOCUS8922293</name>
</gene>
<feature type="region of interest" description="Disordered" evidence="1">
    <location>
        <begin position="94"/>
        <end position="117"/>
    </location>
</feature>
<proteinExistence type="predicted"/>
<feature type="compositionally biased region" description="Polar residues" evidence="1">
    <location>
        <begin position="1"/>
        <end position="10"/>
    </location>
</feature>